<reference evidence="3" key="2">
    <citation type="submission" date="2023-06" db="EMBL/GenBank/DDBJ databases">
        <authorList>
            <consortium name="Lawrence Berkeley National Laboratory"/>
            <person name="Haridas S."/>
            <person name="Hensen N."/>
            <person name="Bonometti L."/>
            <person name="Westerberg I."/>
            <person name="Brannstrom I.O."/>
            <person name="Guillou S."/>
            <person name="Cros-Aarteil S."/>
            <person name="Calhoun S."/>
            <person name="Kuo A."/>
            <person name="Mondo S."/>
            <person name="Pangilinan J."/>
            <person name="Riley R."/>
            <person name="Labutti K."/>
            <person name="Andreopoulos B."/>
            <person name="Lipzen A."/>
            <person name="Chen C."/>
            <person name="Yanf M."/>
            <person name="Daum C."/>
            <person name="Ng V."/>
            <person name="Clum A."/>
            <person name="Steindorff A."/>
            <person name="Ohm R."/>
            <person name="Martin F."/>
            <person name="Silar P."/>
            <person name="Natvig D."/>
            <person name="Lalanne C."/>
            <person name="Gautier V."/>
            <person name="Ament-Velasquez S.L."/>
            <person name="Kruys A."/>
            <person name="Hutchinson M.I."/>
            <person name="Powell A.J."/>
            <person name="Barry K."/>
            <person name="Miller A.N."/>
            <person name="Grigoriev I.V."/>
            <person name="Debuchy R."/>
            <person name="Gladieux P."/>
            <person name="Thoren M.H."/>
            <person name="Johannesson H."/>
        </authorList>
    </citation>
    <scope>NUCLEOTIDE SEQUENCE</scope>
    <source>
        <strain evidence="3">CBS 168.71</strain>
    </source>
</reference>
<dbReference type="Pfam" id="PF20237">
    <property type="entry name" value="DUF6594"/>
    <property type="match status" value="1"/>
</dbReference>
<comment type="caution">
    <text evidence="3">The sequence shown here is derived from an EMBL/GenBank/DDBJ whole genome shotgun (WGS) entry which is preliminary data.</text>
</comment>
<evidence type="ECO:0000313" key="4">
    <source>
        <dbReference type="Proteomes" id="UP001278766"/>
    </source>
</evidence>
<name>A0AAE0HJ68_9PEZI</name>
<dbReference type="PANTHER" id="PTHR34502:SF5">
    <property type="entry name" value="DUF6594 DOMAIN-CONTAINING PROTEIN"/>
    <property type="match status" value="1"/>
</dbReference>
<accession>A0AAE0HJ68</accession>
<proteinExistence type="predicted"/>
<evidence type="ECO:0000256" key="1">
    <source>
        <dbReference type="SAM" id="Phobius"/>
    </source>
</evidence>
<sequence length="317" mass="35201">MAGSTSPDLAQQLDPITARTLFKFVRGESPCLWYKFKRFESLSLLNLYHLQDELVGLDQAIGRRGGEVTPKQTAQLRTLLKEYQESIIRFRDISQMKRPDMEGRGELVQTLSDRLRNGYYKDAPDALGFLDLTPTALGVEPDPIRVLITKTISRASPSDGLQARGTFSPPYAHRYGAGSSSHSTKGQFLDVEKGNDGEQEQVDIELYEQRTPGVTGTDDDVGKDLEDISRPIQHQITGFVDYLSRLLVTILASLFLIVPMVVLSYVEPKWARLLSASLFVLLFAVYVSLVSKGSNQEMVMCSAAYAAVIVVFVGQTN</sequence>
<evidence type="ECO:0000313" key="3">
    <source>
        <dbReference type="EMBL" id="KAK3297416.1"/>
    </source>
</evidence>
<gene>
    <name evidence="3" type="ORF">B0H64DRAFT_440882</name>
</gene>
<keyword evidence="1" id="KW-1133">Transmembrane helix</keyword>
<feature type="transmembrane region" description="Helical" evidence="1">
    <location>
        <begin position="297"/>
        <end position="314"/>
    </location>
</feature>
<keyword evidence="1" id="KW-0812">Transmembrane</keyword>
<dbReference type="EMBL" id="JAUEPN010000003">
    <property type="protein sequence ID" value="KAK3297416.1"/>
    <property type="molecule type" value="Genomic_DNA"/>
</dbReference>
<dbReference type="AlphaFoldDB" id="A0AAE0HJ68"/>
<feature type="transmembrane region" description="Helical" evidence="1">
    <location>
        <begin position="273"/>
        <end position="291"/>
    </location>
</feature>
<dbReference type="InterPro" id="IPR046529">
    <property type="entry name" value="DUF6594"/>
</dbReference>
<evidence type="ECO:0000259" key="2">
    <source>
        <dbReference type="Pfam" id="PF20237"/>
    </source>
</evidence>
<protein>
    <recommendedName>
        <fullName evidence="2">DUF6594 domain-containing protein</fullName>
    </recommendedName>
</protein>
<dbReference type="RefSeq" id="XP_062660930.1">
    <property type="nucleotide sequence ID" value="XM_062806516.1"/>
</dbReference>
<dbReference type="Proteomes" id="UP001278766">
    <property type="component" value="Unassembled WGS sequence"/>
</dbReference>
<dbReference type="GeneID" id="87843464"/>
<reference evidence="3" key="1">
    <citation type="journal article" date="2023" name="Mol. Phylogenet. Evol.">
        <title>Genome-scale phylogeny and comparative genomics of the fungal order Sordariales.</title>
        <authorList>
            <person name="Hensen N."/>
            <person name="Bonometti L."/>
            <person name="Westerberg I."/>
            <person name="Brannstrom I.O."/>
            <person name="Guillou S."/>
            <person name="Cros-Aarteil S."/>
            <person name="Calhoun S."/>
            <person name="Haridas S."/>
            <person name="Kuo A."/>
            <person name="Mondo S."/>
            <person name="Pangilinan J."/>
            <person name="Riley R."/>
            <person name="LaButti K."/>
            <person name="Andreopoulos B."/>
            <person name="Lipzen A."/>
            <person name="Chen C."/>
            <person name="Yan M."/>
            <person name="Daum C."/>
            <person name="Ng V."/>
            <person name="Clum A."/>
            <person name="Steindorff A."/>
            <person name="Ohm R.A."/>
            <person name="Martin F."/>
            <person name="Silar P."/>
            <person name="Natvig D.O."/>
            <person name="Lalanne C."/>
            <person name="Gautier V."/>
            <person name="Ament-Velasquez S.L."/>
            <person name="Kruys A."/>
            <person name="Hutchinson M.I."/>
            <person name="Powell A.J."/>
            <person name="Barry K."/>
            <person name="Miller A.N."/>
            <person name="Grigoriev I.V."/>
            <person name="Debuchy R."/>
            <person name="Gladieux P."/>
            <person name="Hiltunen Thoren M."/>
            <person name="Johannesson H."/>
        </authorList>
    </citation>
    <scope>NUCLEOTIDE SEQUENCE</scope>
    <source>
        <strain evidence="3">CBS 168.71</strain>
    </source>
</reference>
<feature type="domain" description="DUF6594" evidence="2">
    <location>
        <begin position="36"/>
        <end position="310"/>
    </location>
</feature>
<keyword evidence="4" id="KW-1185">Reference proteome</keyword>
<feature type="transmembrane region" description="Helical" evidence="1">
    <location>
        <begin position="242"/>
        <end position="266"/>
    </location>
</feature>
<dbReference type="PANTHER" id="PTHR34502">
    <property type="entry name" value="DUF6594 DOMAIN-CONTAINING PROTEIN-RELATED"/>
    <property type="match status" value="1"/>
</dbReference>
<organism evidence="3 4">
    <name type="scientific">Chaetomium fimeti</name>
    <dbReference type="NCBI Taxonomy" id="1854472"/>
    <lineage>
        <taxon>Eukaryota</taxon>
        <taxon>Fungi</taxon>
        <taxon>Dikarya</taxon>
        <taxon>Ascomycota</taxon>
        <taxon>Pezizomycotina</taxon>
        <taxon>Sordariomycetes</taxon>
        <taxon>Sordariomycetidae</taxon>
        <taxon>Sordariales</taxon>
        <taxon>Chaetomiaceae</taxon>
        <taxon>Chaetomium</taxon>
    </lineage>
</organism>
<keyword evidence="1" id="KW-0472">Membrane</keyword>